<dbReference type="GeneID" id="91467295"/>
<proteinExistence type="predicted"/>
<gene>
    <name evidence="1" type="ORF">HEP81_07803</name>
</gene>
<evidence type="ECO:0000313" key="1">
    <source>
        <dbReference type="EMBL" id="QNT98033.1"/>
    </source>
</evidence>
<evidence type="ECO:0000313" key="2">
    <source>
        <dbReference type="Proteomes" id="UP000516422"/>
    </source>
</evidence>
<dbReference type="KEGG" id="sgf:HEP81_07803"/>
<dbReference type="EMBL" id="CP051006">
    <property type="protein sequence ID" value="QNT98033.1"/>
    <property type="molecule type" value="Genomic_DNA"/>
</dbReference>
<name>A0A7H1QCK3_9ACTN</name>
<dbReference type="AlphaFoldDB" id="A0A7H1QCK3"/>
<dbReference type="Proteomes" id="UP000516422">
    <property type="component" value="Chromosome"/>
</dbReference>
<reference evidence="1 2" key="1">
    <citation type="submission" date="2020-04" db="EMBL/GenBank/DDBJ databases">
        <title>Characterization and engineering of Streptomyces griseofuscus DSM40191 as a potential heterologous host for expression of BGCs.</title>
        <authorList>
            <person name="Gren T."/>
            <person name="Whitford C.M."/>
            <person name="Mohite O.S."/>
            <person name="Joergensen T.S."/>
            <person name="Nielsen J.B."/>
            <person name="Lee S.Y."/>
            <person name="Weber T."/>
        </authorList>
    </citation>
    <scope>NUCLEOTIDE SEQUENCE [LARGE SCALE GENOMIC DNA]</scope>
    <source>
        <strain evidence="1 2">DSM 40191</strain>
    </source>
</reference>
<dbReference type="RefSeq" id="WP_051850705.1">
    <property type="nucleotide sequence ID" value="NZ_CP051006.1"/>
</dbReference>
<protein>
    <submittedName>
        <fullName evidence="1">Uncharacterized protein</fullName>
    </submittedName>
</protein>
<accession>A0A7H1QCK3</accession>
<organism evidence="1 2">
    <name type="scientific">Streptomyces griseofuscus</name>
    <dbReference type="NCBI Taxonomy" id="146922"/>
    <lineage>
        <taxon>Bacteria</taxon>
        <taxon>Bacillati</taxon>
        <taxon>Actinomycetota</taxon>
        <taxon>Actinomycetes</taxon>
        <taxon>Kitasatosporales</taxon>
        <taxon>Streptomycetaceae</taxon>
        <taxon>Streptomyces</taxon>
    </lineage>
</organism>
<sequence>MWLALDGLYPGLVRHFGAKHLAIGAPECGSGVRVRAVGSRQWDVGTYGPRDIWAEIQDAAARWRAAGEPAAYRVPFDTDVQRVTSPNGALTWQLPLVFSVPGPPNTT</sequence>